<name>A0A0L8HD50_OCTBM</name>
<evidence type="ECO:0000313" key="1">
    <source>
        <dbReference type="EMBL" id="KOF87226.1"/>
    </source>
</evidence>
<accession>A0A0L8HD50</accession>
<organism evidence="1">
    <name type="scientific">Octopus bimaculoides</name>
    <name type="common">California two-spotted octopus</name>
    <dbReference type="NCBI Taxonomy" id="37653"/>
    <lineage>
        <taxon>Eukaryota</taxon>
        <taxon>Metazoa</taxon>
        <taxon>Spiralia</taxon>
        <taxon>Lophotrochozoa</taxon>
        <taxon>Mollusca</taxon>
        <taxon>Cephalopoda</taxon>
        <taxon>Coleoidea</taxon>
        <taxon>Octopodiformes</taxon>
        <taxon>Octopoda</taxon>
        <taxon>Incirrata</taxon>
        <taxon>Octopodidae</taxon>
        <taxon>Octopus</taxon>
    </lineage>
</organism>
<sequence length="69" mass="8392">MSVQTLGFMYTHYHFSIVKRIVSFPPPSLNWISDNVEEKNTYSFLENGNNHLFFMYWCNVYYSFFLLYV</sequence>
<dbReference type="AlphaFoldDB" id="A0A0L8HD50"/>
<dbReference type="EMBL" id="KQ418469">
    <property type="protein sequence ID" value="KOF87226.1"/>
    <property type="molecule type" value="Genomic_DNA"/>
</dbReference>
<protein>
    <submittedName>
        <fullName evidence="1">Uncharacterized protein</fullName>
    </submittedName>
</protein>
<proteinExistence type="predicted"/>
<reference evidence="1" key="1">
    <citation type="submission" date="2015-07" db="EMBL/GenBank/DDBJ databases">
        <title>MeaNS - Measles Nucleotide Surveillance Program.</title>
        <authorList>
            <person name="Tran T."/>
            <person name="Druce J."/>
        </authorList>
    </citation>
    <scope>NUCLEOTIDE SEQUENCE</scope>
    <source>
        <strain evidence="1">UCB-OBI-ISO-001</strain>
        <tissue evidence="1">Gonad</tissue>
    </source>
</reference>
<gene>
    <name evidence="1" type="ORF">OCBIM_22017235mg</name>
</gene>